<evidence type="ECO:0000313" key="1">
    <source>
        <dbReference type="EMBL" id="MDB6374324.1"/>
    </source>
</evidence>
<dbReference type="Proteomes" id="UP001212996">
    <property type="component" value="Unassembled WGS sequence"/>
</dbReference>
<evidence type="ECO:0000313" key="2">
    <source>
        <dbReference type="Proteomes" id="UP001212996"/>
    </source>
</evidence>
<proteinExistence type="predicted"/>
<accession>A0AAW6BKT4</accession>
<gene>
    <name evidence="1" type="ORF">PH362_20950</name>
</gene>
<dbReference type="RefSeq" id="WP_271867574.1">
    <property type="nucleotide sequence ID" value="NZ_JAQMFO010000042.1"/>
</dbReference>
<comment type="caution">
    <text evidence="1">The sequence shown here is derived from an EMBL/GenBank/DDBJ whole genome shotgun (WGS) entry which is preliminary data.</text>
</comment>
<organism evidence="1 2">
    <name type="scientific">Photorhabdus bodei</name>
    <dbReference type="NCBI Taxonomy" id="2029681"/>
    <lineage>
        <taxon>Bacteria</taxon>
        <taxon>Pseudomonadati</taxon>
        <taxon>Pseudomonadota</taxon>
        <taxon>Gammaproteobacteria</taxon>
        <taxon>Enterobacterales</taxon>
        <taxon>Morganellaceae</taxon>
        <taxon>Photorhabdus</taxon>
    </lineage>
</organism>
<dbReference type="EMBL" id="JAQMFO010000042">
    <property type="protein sequence ID" value="MDB6374324.1"/>
    <property type="molecule type" value="Genomic_DNA"/>
</dbReference>
<name>A0AAW6BKT4_9GAMM</name>
<reference evidence="1" key="1">
    <citation type="submission" date="2023-01" db="EMBL/GenBank/DDBJ databases">
        <title>Genome sequencing of Photorhabdus bodei 09-20.</title>
        <authorList>
            <person name="Kalindamar S."/>
            <person name="Kumru S."/>
        </authorList>
    </citation>
    <scope>NUCLEOTIDE SEQUENCE</scope>
    <source>
        <strain evidence="1">09-20</strain>
    </source>
</reference>
<sequence>MTGVSERSQQRGNLKEDGYNIFSEEMMDNVLKYGDTVTILNSYKNWSGGYLSVFGNGNKPGTKYGVVTVDASLAIYGGAWRIESATGKSVGSEIINNDIILLHNLYYCDGGYLRYYDVVDQNEQLTEIHQVYTSDIRKRATLEWAIYCETTPPNENIREGDSISLYNRWGNKGFLDTHNHAGDTGSLYQVFMSNNAARKSHTGLWKMAKVNDPCPPPDVLTNIMPLWRKMR</sequence>
<protein>
    <submittedName>
        <fullName evidence="1">Uncharacterized protein</fullName>
    </submittedName>
</protein>
<dbReference type="AlphaFoldDB" id="A0AAW6BKT4"/>